<comment type="caution">
    <text evidence="2">The sequence shown here is derived from an EMBL/GenBank/DDBJ whole genome shotgun (WGS) entry which is preliminary data.</text>
</comment>
<reference evidence="2 3" key="1">
    <citation type="submission" date="2019-06" db="EMBL/GenBank/DDBJ databases">
        <title>Wine fermentation using esterase from Monascus purpureus.</title>
        <authorList>
            <person name="Geng C."/>
            <person name="Zhang Y."/>
        </authorList>
    </citation>
    <scope>NUCLEOTIDE SEQUENCE [LARGE SCALE GENOMIC DNA]</scope>
    <source>
        <strain evidence="2">HQ1</strain>
    </source>
</reference>
<dbReference type="AlphaFoldDB" id="A0A507QQS1"/>
<evidence type="ECO:0000313" key="2">
    <source>
        <dbReference type="EMBL" id="TQB70183.1"/>
    </source>
</evidence>
<accession>A0A507QQS1</accession>
<organism evidence="2 3">
    <name type="scientific">Monascus purpureus</name>
    <name type="common">Red mold</name>
    <name type="synonym">Monascus anka</name>
    <dbReference type="NCBI Taxonomy" id="5098"/>
    <lineage>
        <taxon>Eukaryota</taxon>
        <taxon>Fungi</taxon>
        <taxon>Dikarya</taxon>
        <taxon>Ascomycota</taxon>
        <taxon>Pezizomycotina</taxon>
        <taxon>Eurotiomycetes</taxon>
        <taxon>Eurotiomycetidae</taxon>
        <taxon>Eurotiales</taxon>
        <taxon>Aspergillaceae</taxon>
        <taxon>Monascus</taxon>
    </lineage>
</organism>
<dbReference type="InterPro" id="IPR012312">
    <property type="entry name" value="Hemerythrin-like"/>
</dbReference>
<evidence type="ECO:0000313" key="3">
    <source>
        <dbReference type="Proteomes" id="UP000319663"/>
    </source>
</evidence>
<dbReference type="Pfam" id="PF01814">
    <property type="entry name" value="Hemerythrin"/>
    <property type="match status" value="1"/>
</dbReference>
<proteinExistence type="predicted"/>
<dbReference type="PANTHER" id="PTHR35585:SF1">
    <property type="entry name" value="HHE DOMAIN PROTEIN (AFU_ORTHOLOGUE AFUA_4G00730)"/>
    <property type="match status" value="1"/>
</dbReference>
<feature type="domain" description="Hemerythrin-like" evidence="1">
    <location>
        <begin position="42"/>
        <end position="115"/>
    </location>
</feature>
<keyword evidence="3" id="KW-1185">Reference proteome</keyword>
<protein>
    <recommendedName>
        <fullName evidence="1">Hemerythrin-like domain-containing protein</fullName>
    </recommendedName>
</protein>
<evidence type="ECO:0000259" key="1">
    <source>
        <dbReference type="Pfam" id="PF01814"/>
    </source>
</evidence>
<sequence>MATADQTLYNSRGFQPNFIRGIVRNPMRAVNNTSATPHFKTIQEAIEHDHHVIKAHYQAIATSKDHDEQTRYQNQLTWEMARHVVGEELVLFPAFEKYLKDGGESSVKNRQQHDTVFPPPPLFVYETFQSTLNSLMDDFTRHTDEVETNELPKLNAVVSREENAMLSVQFDRTKMFGPSRAHPGAPSKPPFENVSALLTAPVDRLVDLFRKWPEDTDVGGKVYVPPK</sequence>
<dbReference type="PANTHER" id="PTHR35585">
    <property type="entry name" value="HHE DOMAIN PROTEIN (AFU_ORTHOLOGUE AFUA_4G00730)"/>
    <property type="match status" value="1"/>
</dbReference>
<gene>
    <name evidence="2" type="ORF">MPDQ_000786</name>
</gene>
<dbReference type="STRING" id="5098.A0A507QQS1"/>
<dbReference type="Proteomes" id="UP000319663">
    <property type="component" value="Unassembled WGS sequence"/>
</dbReference>
<dbReference type="EMBL" id="VIFY01000118">
    <property type="protein sequence ID" value="TQB70183.1"/>
    <property type="molecule type" value="Genomic_DNA"/>
</dbReference>
<name>A0A507QQS1_MONPU</name>